<comment type="caution">
    <text evidence="1">The sequence shown here is derived from an EMBL/GenBank/DDBJ whole genome shotgun (WGS) entry which is preliminary data.</text>
</comment>
<proteinExistence type="predicted"/>
<accession>A0ACB0ZKP2</accession>
<gene>
    <name evidence="1" type="ORF">MENTE1834_LOCUS26656</name>
</gene>
<dbReference type="Proteomes" id="UP001497535">
    <property type="component" value="Unassembled WGS sequence"/>
</dbReference>
<reference evidence="1" key="1">
    <citation type="submission" date="2023-11" db="EMBL/GenBank/DDBJ databases">
        <authorList>
            <person name="Poullet M."/>
        </authorList>
    </citation>
    <scope>NUCLEOTIDE SEQUENCE</scope>
    <source>
        <strain evidence="1">E1834</strain>
    </source>
</reference>
<organism evidence="1 2">
    <name type="scientific">Meloidogyne enterolobii</name>
    <name type="common">Root-knot nematode worm</name>
    <name type="synonym">Meloidogyne mayaguensis</name>
    <dbReference type="NCBI Taxonomy" id="390850"/>
    <lineage>
        <taxon>Eukaryota</taxon>
        <taxon>Metazoa</taxon>
        <taxon>Ecdysozoa</taxon>
        <taxon>Nematoda</taxon>
        <taxon>Chromadorea</taxon>
        <taxon>Rhabditida</taxon>
        <taxon>Tylenchina</taxon>
        <taxon>Tylenchomorpha</taxon>
        <taxon>Tylenchoidea</taxon>
        <taxon>Meloidogynidae</taxon>
        <taxon>Meloidogyninae</taxon>
        <taxon>Meloidogyne</taxon>
    </lineage>
</organism>
<dbReference type="EMBL" id="CAVMJV010000038">
    <property type="protein sequence ID" value="CAK5079539.1"/>
    <property type="molecule type" value="Genomic_DNA"/>
</dbReference>
<evidence type="ECO:0000313" key="1">
    <source>
        <dbReference type="EMBL" id="CAK5079539.1"/>
    </source>
</evidence>
<name>A0ACB0ZKP2_MELEN</name>
<sequence length="97" mass="10205">MPSKDFINRRKRRQRHSVEGQFGSNATNSCGVEGVSDDGRLLNVNPTGVTSGDGTLDRGSVVDGIGFHSESVLIEGSLVDGSFVESSLVDGFSGENC</sequence>
<evidence type="ECO:0000313" key="2">
    <source>
        <dbReference type="Proteomes" id="UP001497535"/>
    </source>
</evidence>
<keyword evidence="2" id="KW-1185">Reference proteome</keyword>
<protein>
    <submittedName>
        <fullName evidence="1">Uncharacterized protein</fullName>
    </submittedName>
</protein>